<accession>M3B7E3</accession>
<evidence type="ECO:0000313" key="2">
    <source>
        <dbReference type="EMBL" id="EME85237.1"/>
    </source>
</evidence>
<feature type="compositionally biased region" description="Basic and acidic residues" evidence="1">
    <location>
        <begin position="39"/>
        <end position="65"/>
    </location>
</feature>
<dbReference type="AlphaFoldDB" id="M3B7E3"/>
<dbReference type="HOGENOM" id="CLU_1960529_0_0_1"/>
<sequence length="128" mass="14733">MPSFKVAMENNSNGGKKEWFIDPANRVPEVLTGVGSYFDKSEQKNKDDRKKSKILEQGVKSDNKRSNNTWFSPISNIRPICYSPFPPTTTLLDDVDATCSFRSFIERSMKEAVRGEDKDTHMRHKDER</sequence>
<reference evidence="2 3" key="1">
    <citation type="journal article" date="2012" name="PLoS Pathog.">
        <title>Diverse lifestyles and strategies of plant pathogenesis encoded in the genomes of eighteen Dothideomycetes fungi.</title>
        <authorList>
            <person name="Ohm R.A."/>
            <person name="Feau N."/>
            <person name="Henrissat B."/>
            <person name="Schoch C.L."/>
            <person name="Horwitz B.A."/>
            <person name="Barry K.W."/>
            <person name="Condon B.J."/>
            <person name="Copeland A.C."/>
            <person name="Dhillon B."/>
            <person name="Glaser F."/>
            <person name="Hesse C.N."/>
            <person name="Kosti I."/>
            <person name="LaButti K."/>
            <person name="Lindquist E.A."/>
            <person name="Lucas S."/>
            <person name="Salamov A.A."/>
            <person name="Bradshaw R.E."/>
            <person name="Ciuffetti L."/>
            <person name="Hamelin R.C."/>
            <person name="Kema G.H.J."/>
            <person name="Lawrence C."/>
            <person name="Scott J.A."/>
            <person name="Spatafora J.W."/>
            <person name="Turgeon B.G."/>
            <person name="de Wit P.J.G.M."/>
            <person name="Zhong S."/>
            <person name="Goodwin S.B."/>
            <person name="Grigoriev I.V."/>
        </authorList>
    </citation>
    <scope>NUCLEOTIDE SEQUENCE [LARGE SCALE GENOMIC DNA]</scope>
    <source>
        <strain evidence="2 3">CIRAD86</strain>
    </source>
</reference>
<gene>
    <name evidence="2" type="ORF">MYCFIDRAFT_174067</name>
</gene>
<evidence type="ECO:0000256" key="1">
    <source>
        <dbReference type="SAM" id="MobiDB-lite"/>
    </source>
</evidence>
<organism evidence="2 3">
    <name type="scientific">Pseudocercospora fijiensis (strain CIRAD86)</name>
    <name type="common">Black leaf streak disease fungus</name>
    <name type="synonym">Mycosphaerella fijiensis</name>
    <dbReference type="NCBI Taxonomy" id="383855"/>
    <lineage>
        <taxon>Eukaryota</taxon>
        <taxon>Fungi</taxon>
        <taxon>Dikarya</taxon>
        <taxon>Ascomycota</taxon>
        <taxon>Pezizomycotina</taxon>
        <taxon>Dothideomycetes</taxon>
        <taxon>Dothideomycetidae</taxon>
        <taxon>Mycosphaerellales</taxon>
        <taxon>Mycosphaerellaceae</taxon>
        <taxon>Pseudocercospora</taxon>
    </lineage>
</organism>
<keyword evidence="3" id="KW-1185">Reference proteome</keyword>
<dbReference type="VEuPathDB" id="FungiDB:MYCFIDRAFT_174067"/>
<feature type="region of interest" description="Disordered" evidence="1">
    <location>
        <begin position="38"/>
        <end position="70"/>
    </location>
</feature>
<proteinExistence type="predicted"/>
<dbReference type="OrthoDB" id="10381337at2759"/>
<name>M3B7E3_PSEFD</name>
<protein>
    <submittedName>
        <fullName evidence="2">Uncharacterized protein</fullName>
    </submittedName>
</protein>
<dbReference type="KEGG" id="pfj:MYCFIDRAFT_174067"/>
<dbReference type="RefSeq" id="XP_007925679.1">
    <property type="nucleotide sequence ID" value="XM_007927488.1"/>
</dbReference>
<dbReference type="Proteomes" id="UP000016932">
    <property type="component" value="Unassembled WGS sequence"/>
</dbReference>
<dbReference type="EMBL" id="KB446557">
    <property type="protein sequence ID" value="EME85237.1"/>
    <property type="molecule type" value="Genomic_DNA"/>
</dbReference>
<dbReference type="GeneID" id="19333123"/>
<evidence type="ECO:0000313" key="3">
    <source>
        <dbReference type="Proteomes" id="UP000016932"/>
    </source>
</evidence>